<feature type="signal peptide" evidence="10">
    <location>
        <begin position="1"/>
        <end position="25"/>
    </location>
</feature>
<feature type="chain" id="PRO_5011566424" evidence="10">
    <location>
        <begin position="26"/>
        <end position="989"/>
    </location>
</feature>
<dbReference type="InterPro" id="IPR008969">
    <property type="entry name" value="CarboxyPept-like_regulatory"/>
</dbReference>
<reference evidence="13 14" key="1">
    <citation type="submission" date="2016-10" db="EMBL/GenBank/DDBJ databases">
        <authorList>
            <person name="de Groot N.N."/>
        </authorList>
    </citation>
    <scope>NUCLEOTIDE SEQUENCE [LARGE SCALE GENOMIC DNA]</scope>
    <source>
        <strain evidence="13 14">CGMCC 1.9156</strain>
    </source>
</reference>
<evidence type="ECO:0000256" key="3">
    <source>
        <dbReference type="ARBA" id="ARBA00022452"/>
    </source>
</evidence>
<dbReference type="Pfam" id="PF07715">
    <property type="entry name" value="Plug"/>
    <property type="match status" value="1"/>
</dbReference>
<dbReference type="PROSITE" id="PS52016">
    <property type="entry name" value="TONB_DEPENDENT_REC_3"/>
    <property type="match status" value="1"/>
</dbReference>
<dbReference type="InterPro" id="IPR000531">
    <property type="entry name" value="Beta-barrel_TonB"/>
</dbReference>
<dbReference type="InterPro" id="IPR023996">
    <property type="entry name" value="TonB-dep_OMP_SusC/RagA"/>
</dbReference>
<keyword evidence="3 8" id="KW-1134">Transmembrane beta strand</keyword>
<accession>A0A1I2B6P0</accession>
<dbReference type="RefSeq" id="WP_093918073.1">
    <property type="nucleotide sequence ID" value="NZ_FONW01000001.1"/>
</dbReference>
<evidence type="ECO:0000256" key="5">
    <source>
        <dbReference type="ARBA" id="ARBA00023077"/>
    </source>
</evidence>
<dbReference type="Gene3D" id="2.170.130.10">
    <property type="entry name" value="TonB-dependent receptor, plug domain"/>
    <property type="match status" value="1"/>
</dbReference>
<dbReference type="Pfam" id="PF00593">
    <property type="entry name" value="TonB_dep_Rec_b-barrel"/>
    <property type="match status" value="1"/>
</dbReference>
<keyword evidence="10" id="KW-0732">Signal</keyword>
<keyword evidence="4 8" id="KW-0812">Transmembrane</keyword>
<feature type="domain" description="TonB-dependent receptor-like beta-barrel" evidence="11">
    <location>
        <begin position="386"/>
        <end position="952"/>
    </location>
</feature>
<evidence type="ECO:0000256" key="6">
    <source>
        <dbReference type="ARBA" id="ARBA00023136"/>
    </source>
</evidence>
<feature type="domain" description="TonB-dependent receptor plug" evidence="12">
    <location>
        <begin position="119"/>
        <end position="234"/>
    </location>
</feature>
<dbReference type="InterPro" id="IPR023997">
    <property type="entry name" value="TonB-dep_OMP_SusC/RagA_CS"/>
</dbReference>
<dbReference type="FunFam" id="2.170.130.10:FF:000008">
    <property type="entry name" value="SusC/RagA family TonB-linked outer membrane protein"/>
    <property type="match status" value="1"/>
</dbReference>
<evidence type="ECO:0000256" key="9">
    <source>
        <dbReference type="RuleBase" id="RU003357"/>
    </source>
</evidence>
<dbReference type="Gene3D" id="2.40.170.20">
    <property type="entry name" value="TonB-dependent receptor, beta-barrel domain"/>
    <property type="match status" value="1"/>
</dbReference>
<dbReference type="NCBIfam" id="TIGR04057">
    <property type="entry name" value="SusC_RagA_signa"/>
    <property type="match status" value="1"/>
</dbReference>
<dbReference type="STRING" id="655355.SAMN05216283_101325"/>
<dbReference type="InterPro" id="IPR036942">
    <property type="entry name" value="Beta-barrel_TonB_sf"/>
</dbReference>
<evidence type="ECO:0000256" key="10">
    <source>
        <dbReference type="SAM" id="SignalP"/>
    </source>
</evidence>
<evidence type="ECO:0000256" key="7">
    <source>
        <dbReference type="ARBA" id="ARBA00023237"/>
    </source>
</evidence>
<organism evidence="13 14">
    <name type="scientific">Sunxiuqinia elliptica</name>
    <dbReference type="NCBI Taxonomy" id="655355"/>
    <lineage>
        <taxon>Bacteria</taxon>
        <taxon>Pseudomonadati</taxon>
        <taxon>Bacteroidota</taxon>
        <taxon>Bacteroidia</taxon>
        <taxon>Marinilabiliales</taxon>
        <taxon>Prolixibacteraceae</taxon>
        <taxon>Sunxiuqinia</taxon>
    </lineage>
</organism>
<proteinExistence type="inferred from homology"/>
<evidence type="ECO:0000259" key="11">
    <source>
        <dbReference type="Pfam" id="PF00593"/>
    </source>
</evidence>
<dbReference type="InterPro" id="IPR012910">
    <property type="entry name" value="Plug_dom"/>
</dbReference>
<dbReference type="AlphaFoldDB" id="A0A1I2B6P0"/>
<evidence type="ECO:0000313" key="13">
    <source>
        <dbReference type="EMBL" id="SFE51825.1"/>
    </source>
</evidence>
<evidence type="ECO:0000256" key="2">
    <source>
        <dbReference type="ARBA" id="ARBA00022448"/>
    </source>
</evidence>
<dbReference type="SUPFAM" id="SSF49464">
    <property type="entry name" value="Carboxypeptidase regulatory domain-like"/>
    <property type="match status" value="1"/>
</dbReference>
<dbReference type="InterPro" id="IPR037066">
    <property type="entry name" value="Plug_dom_sf"/>
</dbReference>
<keyword evidence="5 9" id="KW-0798">TonB box</keyword>
<evidence type="ECO:0000256" key="8">
    <source>
        <dbReference type="PROSITE-ProRule" id="PRU01360"/>
    </source>
</evidence>
<evidence type="ECO:0000259" key="12">
    <source>
        <dbReference type="Pfam" id="PF07715"/>
    </source>
</evidence>
<dbReference type="GO" id="GO:0009279">
    <property type="term" value="C:cell outer membrane"/>
    <property type="evidence" value="ECO:0007669"/>
    <property type="project" value="UniProtKB-SubCell"/>
</dbReference>
<keyword evidence="7 8" id="KW-0998">Cell outer membrane</keyword>
<dbReference type="EMBL" id="FONW01000001">
    <property type="protein sequence ID" value="SFE51825.1"/>
    <property type="molecule type" value="Genomic_DNA"/>
</dbReference>
<keyword evidence="14" id="KW-1185">Reference proteome</keyword>
<comment type="subcellular location">
    <subcellularLocation>
        <location evidence="1 8">Cell outer membrane</location>
        <topology evidence="1 8">Multi-pass membrane protein</topology>
    </subcellularLocation>
</comment>
<keyword evidence="2 8" id="KW-0813">Transport</keyword>
<comment type="similarity">
    <text evidence="8 9">Belongs to the TonB-dependent receptor family.</text>
</comment>
<dbReference type="Gene3D" id="2.60.40.1120">
    <property type="entry name" value="Carboxypeptidase-like, regulatory domain"/>
    <property type="match status" value="1"/>
</dbReference>
<dbReference type="Proteomes" id="UP000198964">
    <property type="component" value="Unassembled WGS sequence"/>
</dbReference>
<dbReference type="NCBIfam" id="TIGR04056">
    <property type="entry name" value="OMP_RagA_SusC"/>
    <property type="match status" value="1"/>
</dbReference>
<evidence type="ECO:0000256" key="1">
    <source>
        <dbReference type="ARBA" id="ARBA00004571"/>
    </source>
</evidence>
<dbReference type="InterPro" id="IPR039426">
    <property type="entry name" value="TonB-dep_rcpt-like"/>
</dbReference>
<dbReference type="SUPFAM" id="SSF56935">
    <property type="entry name" value="Porins"/>
    <property type="match status" value="1"/>
</dbReference>
<protein>
    <submittedName>
        <fullName evidence="13">Iron complex outermembrane recepter protein</fullName>
    </submittedName>
</protein>
<gene>
    <name evidence="13" type="ORF">SAMN05216283_101325</name>
</gene>
<keyword evidence="6 8" id="KW-0472">Membrane</keyword>
<evidence type="ECO:0000313" key="14">
    <source>
        <dbReference type="Proteomes" id="UP000198964"/>
    </source>
</evidence>
<dbReference type="Pfam" id="PF13715">
    <property type="entry name" value="CarbopepD_reg_2"/>
    <property type="match status" value="1"/>
</dbReference>
<sequence length="989" mass="110051">MKIIRKNLKISLMILGLIISQISFAQVVSISGKVTDQETGEGLPGVTVLVKGTTNGTITNFDGDYTLSVDQGVTVQFSYIGYETTEFVVSSAQTLDVALRLDTEQLEEVVVIGYGQVRKEDATGAVASVSSSDFNQGATSSPQDLIQGKVAGVFIQSEGGAPGSSAKIRIRGGSSMSASNDPLIVIDGMPIDNRTIDGMSNVLTSINPNDIASFTVLKDASSTAIYGSRASNGVILITTKEGKQNQDFRVELQSKMTVSEIKEYIDVLDADQFRALVNQRAELNSSVNPALMGNANTNWQDEIFQTAIGHEHNLSVSGALDKIPFRASLGYTDQFGILRTSSMDRKTATFKVNPSLLDDHLKITAGIKYMNIGNRFADKGAIGSALRFDPTKPVFNNTGIYGGYTTWLMSDGSRNVNGTRNPVAQLQQKRDESDVNRYIVDAQANYKLHFFPDITATLKVGLDESDSDGFVNTDRSASWVRTALSGVERDYTQKRRNKLFNFYVNYKKDLPGIASKVDAMAGYEWQHFWSNASAYEIDRFSDVVEDSKDETENYLVSFFGRANYSYKDKYLLTATMRADGSSRFHKDNRWGYYPSTALGWRIIQEPFMENLNAVSNLKLRLGYGLTGQQELNTGDYPYLGVYRLSDSRTQYKLGDQYYTLIRPDGYDQSLEWEKTTTYNVGVDFGFFDNRLSGTVDFYKRDTKDLLNTIPVPAGTNFTDRLLTNVGDLENIGFELSVNAIPVSTKDLSWELSFNLTHNQNKVTRLTNYDDPDYKGVDTGNISGVGVGNTIQKHAVGHPLNTFYVYEQVYDANGKPIEGLYVDRNNDGTVNENDKYYAESPTPDVFMGLSSTLYYKDFDFGFNARAAIGGQIYNNVIIGARYQELTVNEYLTNMPSEINNSKFATAQQYSDYFLEDASYLRLDNVTLGYNFQKLLKKSVGIDLNLRLYSSVQNVFVITDYSGLDPEVNEGIDNDIYPRPRVYLFGLSASF</sequence>
<evidence type="ECO:0000256" key="4">
    <source>
        <dbReference type="ARBA" id="ARBA00022692"/>
    </source>
</evidence>
<name>A0A1I2B6P0_9BACT</name>